<dbReference type="GO" id="GO:0005737">
    <property type="term" value="C:cytoplasm"/>
    <property type="evidence" value="ECO:0007669"/>
    <property type="project" value="UniProtKB-SubCell"/>
</dbReference>
<comment type="subcellular location">
    <subcellularLocation>
        <location evidence="1">Cytoplasm</location>
    </subcellularLocation>
</comment>
<reference evidence="8" key="3">
    <citation type="submission" date="2020-10" db="EMBL/GenBank/DDBJ databases">
        <authorList>
            <consortium name="NCBI Pathogen Detection Project"/>
        </authorList>
    </citation>
    <scope>NUCLEOTIDE SEQUENCE</scope>
    <source>
        <strain evidence="8">CAVp300</strain>
    </source>
</reference>
<accession>A0A9P3TBG1</accession>
<dbReference type="Pfam" id="PF00128">
    <property type="entry name" value="Alpha-amylase"/>
    <property type="match status" value="1"/>
</dbReference>
<dbReference type="NCBIfam" id="TIGR02403">
    <property type="entry name" value="trehalose_treC"/>
    <property type="match status" value="1"/>
</dbReference>
<evidence type="ECO:0000313" key="10">
    <source>
        <dbReference type="Proteomes" id="UP000192521"/>
    </source>
</evidence>
<comment type="similarity">
    <text evidence="2">Belongs to the glycosyl hydrolase 13 family.</text>
</comment>
<evidence type="ECO:0000259" key="7">
    <source>
        <dbReference type="SMART" id="SM00642"/>
    </source>
</evidence>
<dbReference type="Proteomes" id="UP000192521">
    <property type="component" value="Unassembled WGS sequence"/>
</dbReference>
<dbReference type="FunFam" id="3.20.20.80:FF:000014">
    <property type="entry name" value="Alpha,alpha-phosphotrehalase"/>
    <property type="match status" value="1"/>
</dbReference>
<dbReference type="FunFam" id="2.60.40.1180:FF:000007">
    <property type="entry name" value="Sucrose isomerase"/>
    <property type="match status" value="1"/>
</dbReference>
<evidence type="ECO:0000256" key="3">
    <source>
        <dbReference type="ARBA" id="ARBA00022490"/>
    </source>
</evidence>
<dbReference type="GO" id="GO:0008788">
    <property type="term" value="F:alpha,alpha-phosphotrehalase activity"/>
    <property type="evidence" value="ECO:0007669"/>
    <property type="project" value="UniProtKB-UniRule"/>
</dbReference>
<dbReference type="InterPro" id="IPR013780">
    <property type="entry name" value="Glyco_hydro_b"/>
</dbReference>
<dbReference type="SUPFAM" id="SSF51445">
    <property type="entry name" value="(Trans)glycosidases"/>
    <property type="match status" value="1"/>
</dbReference>
<dbReference type="FunFam" id="3.90.400.10:FF:000002">
    <property type="entry name" value="Sucrose isomerase"/>
    <property type="match status" value="1"/>
</dbReference>
<keyword evidence="5 8" id="KW-0326">Glycosidase</keyword>
<evidence type="ECO:0000313" key="11">
    <source>
        <dbReference type="Proteomes" id="UP000867740"/>
    </source>
</evidence>
<dbReference type="InterPro" id="IPR045857">
    <property type="entry name" value="O16G_dom_2"/>
</dbReference>
<dbReference type="AlphaFoldDB" id="A0A9P3TBG1"/>
<dbReference type="InterPro" id="IPR012769">
    <property type="entry name" value="Trehalose_TreC"/>
</dbReference>
<keyword evidence="3" id="KW-0963">Cytoplasm</keyword>
<dbReference type="GO" id="GO:0005993">
    <property type="term" value="P:trehalose catabolic process"/>
    <property type="evidence" value="ECO:0007669"/>
    <property type="project" value="InterPro"/>
</dbReference>
<name>A0A9P3TBG1_KLUIN</name>
<dbReference type="EMBL" id="DACSUM010000037">
    <property type="protein sequence ID" value="HAT3583561.1"/>
    <property type="molecule type" value="Genomic_DNA"/>
</dbReference>
<dbReference type="CDD" id="cd11333">
    <property type="entry name" value="AmyAc_SI_OligoGlu_DGase"/>
    <property type="match status" value="1"/>
</dbReference>
<dbReference type="OrthoDB" id="9805159at2"/>
<dbReference type="EMBL" id="MWPR01000002">
    <property type="protein sequence ID" value="ORJ51995.1"/>
    <property type="molecule type" value="Genomic_DNA"/>
</dbReference>
<dbReference type="Gene3D" id="2.60.40.1180">
    <property type="entry name" value="Golgi alpha-mannosidase II"/>
    <property type="match status" value="1"/>
</dbReference>
<evidence type="ECO:0000256" key="2">
    <source>
        <dbReference type="ARBA" id="ARBA00008061"/>
    </source>
</evidence>
<sequence length="553" mass="64095">MNTLPHWWQNGVIYQIYPKSFQDTTGSGTGDLRGVIMRLDYLKTLGVDAIWLTPFYISPQVDNGYDVANYTAIDPLYGTLEDFDELVAQAKARGIRLVLDMVLNHTSTQHAWFRESQDPASPYRSFYIWRDGTPDELPNNWRSKFGGNAWRWHAASEQYYLHLFAPEQADLNWENPAVRRELKKVCEFWADRGVDGLRLDVVNLISKDQDFPDDHEGDGRRFYTDGPRAHEFLQEMSRDVFQPRNLMTVGEMSSTSLEHCQQYAALDGRELSMTFNFHHLKVDYPGGKKWTQARPDFVALKALFNHWQQGMHKVAWNALFWCNHDQPRIVSRFGDEGELRVPSAKMLAMVLHGMQGTPYIYQGEEIGMTNPHFAQITDYRDVESHNMFAELRASGRDADELLAILASKSRDNSRTPMQWSSEKHAGFTTGEPWIGLCDNRDEINAQAAMNDPDSVFYTYLRLIALRKEQPILTWGDYEDLLPAHPWLWCYRRQWLGQTLVVAANLSRECQQWQPKEMPGQWQPIMSNYAEFSPAPGEMTLRPFEAVWWLQSED</sequence>
<evidence type="ECO:0000256" key="6">
    <source>
        <dbReference type="NCBIfam" id="TIGR02403"/>
    </source>
</evidence>
<dbReference type="PANTHER" id="PTHR10357">
    <property type="entry name" value="ALPHA-AMYLASE FAMILY MEMBER"/>
    <property type="match status" value="1"/>
</dbReference>
<dbReference type="RefSeq" id="WP_047372025.1">
    <property type="nucleotide sequence ID" value="NZ_CABMNU010000005.1"/>
</dbReference>
<dbReference type="Proteomes" id="UP000867740">
    <property type="component" value="Unassembled WGS sequence"/>
</dbReference>
<dbReference type="SMART" id="SM00642">
    <property type="entry name" value="Aamy"/>
    <property type="match status" value="1"/>
</dbReference>
<evidence type="ECO:0000256" key="5">
    <source>
        <dbReference type="ARBA" id="ARBA00023295"/>
    </source>
</evidence>
<gene>
    <name evidence="8" type="primary">treC</name>
    <name evidence="9" type="ORF">B2M27_02015</name>
    <name evidence="8" type="ORF">I8531_003906</name>
</gene>
<evidence type="ECO:0000256" key="1">
    <source>
        <dbReference type="ARBA" id="ARBA00004496"/>
    </source>
</evidence>
<protein>
    <recommendedName>
        <fullName evidence="6">Alpha,alpha-phosphotrehalase</fullName>
        <ecNumber evidence="6">3.2.1.93</ecNumber>
    </recommendedName>
</protein>
<dbReference type="Gene3D" id="3.20.20.80">
    <property type="entry name" value="Glycosidases"/>
    <property type="match status" value="1"/>
</dbReference>
<evidence type="ECO:0000313" key="8">
    <source>
        <dbReference type="EMBL" id="HAT3583561.1"/>
    </source>
</evidence>
<organism evidence="8 11">
    <name type="scientific">Kluyvera intermedia</name>
    <name type="common">Enterobacter intermedius</name>
    <dbReference type="NCBI Taxonomy" id="61648"/>
    <lineage>
        <taxon>Bacteria</taxon>
        <taxon>Pseudomonadati</taxon>
        <taxon>Pseudomonadota</taxon>
        <taxon>Gammaproteobacteria</taxon>
        <taxon>Enterobacterales</taxon>
        <taxon>Enterobacteriaceae</taxon>
        <taxon>Kluyvera</taxon>
    </lineage>
</organism>
<dbReference type="PANTHER" id="PTHR10357:SF179">
    <property type="entry name" value="NEUTRAL AND BASIC AMINO ACID TRANSPORT PROTEIN RBAT"/>
    <property type="match status" value="1"/>
</dbReference>
<feature type="domain" description="Glycosyl hydrolase family 13 catalytic" evidence="7">
    <location>
        <begin position="15"/>
        <end position="414"/>
    </location>
</feature>
<reference evidence="9 10" key="1">
    <citation type="submission" date="2017-02" db="EMBL/GenBank/DDBJ databases">
        <title>Draft genome sequence of a Kluyvera intermedia isolate from a patient with a pancreatic abscess.</title>
        <authorList>
            <person name="Thele R."/>
        </authorList>
    </citation>
    <scope>NUCLEOTIDE SEQUENCE [LARGE SCALE GENOMIC DNA]</scope>
    <source>
        <strain evidence="9 10">FOSA7093</strain>
    </source>
</reference>
<proteinExistence type="inferred from homology"/>
<dbReference type="EC" id="3.2.1.93" evidence="6"/>
<dbReference type="InterPro" id="IPR006047">
    <property type="entry name" value="GH13_cat_dom"/>
</dbReference>
<dbReference type="InterPro" id="IPR017853">
    <property type="entry name" value="GH"/>
</dbReference>
<comment type="caution">
    <text evidence="8">The sequence shown here is derived from an EMBL/GenBank/DDBJ whole genome shotgun (WGS) entry which is preliminary data.</text>
</comment>
<keyword evidence="4 8" id="KW-0378">Hydrolase</keyword>
<dbReference type="GO" id="GO:0004556">
    <property type="term" value="F:alpha-amylase activity"/>
    <property type="evidence" value="ECO:0007669"/>
    <property type="project" value="TreeGrafter"/>
</dbReference>
<evidence type="ECO:0000313" key="9">
    <source>
        <dbReference type="EMBL" id="ORJ51995.1"/>
    </source>
</evidence>
<keyword evidence="10" id="KW-1185">Reference proteome</keyword>
<dbReference type="NCBIfam" id="NF008183">
    <property type="entry name" value="PRK10933.1"/>
    <property type="match status" value="1"/>
</dbReference>
<dbReference type="SUPFAM" id="SSF51011">
    <property type="entry name" value="Glycosyl hydrolase domain"/>
    <property type="match status" value="1"/>
</dbReference>
<reference evidence="8" key="2">
    <citation type="journal article" date="2018" name="Genome Biol.">
        <title>SKESA: strategic k-mer extension for scrupulous assemblies.</title>
        <authorList>
            <person name="Souvorov A."/>
            <person name="Agarwala R."/>
            <person name="Lipman D.J."/>
        </authorList>
    </citation>
    <scope>NUCLEOTIDE SEQUENCE</scope>
    <source>
        <strain evidence="8">CAVp300</strain>
    </source>
</reference>
<evidence type="ECO:0000256" key="4">
    <source>
        <dbReference type="ARBA" id="ARBA00022801"/>
    </source>
</evidence>
<dbReference type="Gene3D" id="3.90.400.10">
    <property type="entry name" value="Oligo-1,6-glucosidase, Domain 2"/>
    <property type="match status" value="1"/>
</dbReference>